<dbReference type="PANTHER" id="PTHR13808:SF1">
    <property type="entry name" value="HISTONE ACETYLTRANSFERASE"/>
    <property type="match status" value="1"/>
</dbReference>
<dbReference type="GO" id="GO:0031490">
    <property type="term" value="F:chromatin DNA binding"/>
    <property type="evidence" value="ECO:0007669"/>
    <property type="project" value="TreeGrafter"/>
</dbReference>
<reference evidence="10 11" key="1">
    <citation type="journal article" date="2019" name="Commun. Biol.">
        <title>The bagworm genome reveals a unique fibroin gene that provides high tensile strength.</title>
        <authorList>
            <person name="Kono N."/>
            <person name="Nakamura H."/>
            <person name="Ohtoshi R."/>
            <person name="Tomita M."/>
            <person name="Numata K."/>
            <person name="Arakawa K."/>
        </authorList>
    </citation>
    <scope>NUCLEOTIDE SEQUENCE [LARGE SCALE GENOMIC DNA]</scope>
</reference>
<name>A0A4C1WCT6_EUMVA</name>
<accession>A0A4C1WCT6</accession>
<evidence type="ECO:0000256" key="3">
    <source>
        <dbReference type="ARBA" id="ARBA00022679"/>
    </source>
</evidence>
<dbReference type="GO" id="GO:0005634">
    <property type="term" value="C:nucleus"/>
    <property type="evidence" value="ECO:0007669"/>
    <property type="project" value="UniProtKB-SubCell"/>
</dbReference>
<evidence type="ECO:0000256" key="8">
    <source>
        <dbReference type="ARBA" id="ARBA00048017"/>
    </source>
</evidence>
<evidence type="ECO:0000256" key="1">
    <source>
        <dbReference type="ARBA" id="ARBA00004123"/>
    </source>
</evidence>
<organism evidence="10 11">
    <name type="scientific">Eumeta variegata</name>
    <name type="common">Bagworm moth</name>
    <name type="synonym">Eumeta japonica</name>
    <dbReference type="NCBI Taxonomy" id="151549"/>
    <lineage>
        <taxon>Eukaryota</taxon>
        <taxon>Metazoa</taxon>
        <taxon>Ecdysozoa</taxon>
        <taxon>Arthropoda</taxon>
        <taxon>Hexapoda</taxon>
        <taxon>Insecta</taxon>
        <taxon>Pterygota</taxon>
        <taxon>Neoptera</taxon>
        <taxon>Endopterygota</taxon>
        <taxon>Lepidoptera</taxon>
        <taxon>Glossata</taxon>
        <taxon>Ditrysia</taxon>
        <taxon>Tineoidea</taxon>
        <taxon>Psychidae</taxon>
        <taxon>Oiketicinae</taxon>
        <taxon>Eumeta</taxon>
    </lineage>
</organism>
<dbReference type="GO" id="GO:0005667">
    <property type="term" value="C:transcription regulator complex"/>
    <property type="evidence" value="ECO:0007669"/>
    <property type="project" value="TreeGrafter"/>
</dbReference>
<dbReference type="Gene3D" id="2.10.110.40">
    <property type="match status" value="1"/>
</dbReference>
<sequence length="208" mass="23855">MSLPAQNMFPLILLYSFTGPLRYMNSLKAYGVVSDRYTFCQKCFNDIQGDTVTLGDDPMQPQTAIKKDQFKEMKNDHLESEPFVVCMDCGRKQHQICVLHLDQIWPQGFCCDNCLKKKGAKRKENKFSAKKLPTSKLGIYIETRVNNFLKKKEASAGVVHIRVVASSDKNRTYRLLLSHVSVASLKLQQIILSQHPRWIYVVDLLNIL</sequence>
<comment type="catalytic activity">
    <reaction evidence="8">
        <text>L-lysyl-[protein] + acetyl-CoA = N(6)-acetyl-L-lysyl-[protein] + CoA + H(+)</text>
        <dbReference type="Rhea" id="RHEA:45948"/>
        <dbReference type="Rhea" id="RHEA-COMP:9752"/>
        <dbReference type="Rhea" id="RHEA-COMP:10731"/>
        <dbReference type="ChEBI" id="CHEBI:15378"/>
        <dbReference type="ChEBI" id="CHEBI:29969"/>
        <dbReference type="ChEBI" id="CHEBI:57287"/>
        <dbReference type="ChEBI" id="CHEBI:57288"/>
        <dbReference type="ChEBI" id="CHEBI:61930"/>
        <dbReference type="EC" id="2.3.1.48"/>
    </reaction>
</comment>
<keyword evidence="3" id="KW-0808">Transferase</keyword>
<dbReference type="GO" id="GO:0000123">
    <property type="term" value="C:histone acetyltransferase complex"/>
    <property type="evidence" value="ECO:0007669"/>
    <property type="project" value="TreeGrafter"/>
</dbReference>
<dbReference type="Gene3D" id="3.30.40.10">
    <property type="entry name" value="Zinc/RING finger domain, C3HC4 (zinc finger)"/>
    <property type="match status" value="1"/>
</dbReference>
<evidence type="ECO:0000313" key="11">
    <source>
        <dbReference type="Proteomes" id="UP000299102"/>
    </source>
</evidence>
<evidence type="ECO:0000259" key="9">
    <source>
        <dbReference type="Pfam" id="PF23570"/>
    </source>
</evidence>
<comment type="subcellular location">
    <subcellularLocation>
        <location evidence="1">Nucleus</location>
    </subcellularLocation>
</comment>
<dbReference type="STRING" id="151549.A0A4C1WCT6"/>
<dbReference type="EMBL" id="BGZK01000520">
    <property type="protein sequence ID" value="GBP48289.1"/>
    <property type="molecule type" value="Genomic_DNA"/>
</dbReference>
<dbReference type="InterPro" id="IPR038547">
    <property type="entry name" value="RING_CBP-p300_sf"/>
</dbReference>
<comment type="caution">
    <text evidence="10">The sequence shown here is derived from an EMBL/GenBank/DDBJ whole genome shotgun (WGS) entry which is preliminary data.</text>
</comment>
<dbReference type="GO" id="GO:0003713">
    <property type="term" value="F:transcription coactivator activity"/>
    <property type="evidence" value="ECO:0007669"/>
    <property type="project" value="TreeGrafter"/>
</dbReference>
<dbReference type="CDD" id="cd15557">
    <property type="entry name" value="PHD_CBP_p300"/>
    <property type="match status" value="1"/>
</dbReference>
<dbReference type="OrthoDB" id="899at2759"/>
<evidence type="ECO:0000313" key="10">
    <source>
        <dbReference type="EMBL" id="GBP48289.1"/>
    </source>
</evidence>
<dbReference type="GO" id="GO:0045944">
    <property type="term" value="P:positive regulation of transcription by RNA polymerase II"/>
    <property type="evidence" value="ECO:0007669"/>
    <property type="project" value="TreeGrafter"/>
</dbReference>
<dbReference type="Pfam" id="PF23570">
    <property type="entry name" value="PHD_P300"/>
    <property type="match status" value="1"/>
</dbReference>
<dbReference type="GO" id="GO:0004402">
    <property type="term" value="F:histone acetyltransferase activity"/>
    <property type="evidence" value="ECO:0007669"/>
    <property type="project" value="InterPro"/>
</dbReference>
<dbReference type="FunFam" id="3.30.40.10:FF:000034">
    <property type="entry name" value="Histone acetyltransferase p300"/>
    <property type="match status" value="1"/>
</dbReference>
<evidence type="ECO:0000256" key="4">
    <source>
        <dbReference type="ARBA" id="ARBA00022853"/>
    </source>
</evidence>
<dbReference type="CDD" id="cd15802">
    <property type="entry name" value="RING_CBP-p300"/>
    <property type="match status" value="1"/>
</dbReference>
<feature type="domain" description="Histone acetyltransferase p300/CREBBP PHD" evidence="9">
    <location>
        <begin position="80"/>
        <end position="117"/>
    </location>
</feature>
<evidence type="ECO:0000256" key="5">
    <source>
        <dbReference type="ARBA" id="ARBA00023015"/>
    </source>
</evidence>
<keyword evidence="6" id="KW-0804">Transcription</keyword>
<dbReference type="EC" id="2.3.1.48" evidence="2"/>
<evidence type="ECO:0000256" key="2">
    <source>
        <dbReference type="ARBA" id="ARBA00013184"/>
    </source>
</evidence>
<dbReference type="InterPro" id="IPR013083">
    <property type="entry name" value="Znf_RING/FYVE/PHD"/>
</dbReference>
<keyword evidence="4" id="KW-0156">Chromatin regulator</keyword>
<keyword evidence="11" id="KW-1185">Reference proteome</keyword>
<dbReference type="AlphaFoldDB" id="A0A4C1WCT6"/>
<keyword evidence="7" id="KW-0539">Nucleus</keyword>
<dbReference type="Proteomes" id="UP000299102">
    <property type="component" value="Unassembled WGS sequence"/>
</dbReference>
<dbReference type="InterPro" id="IPR010303">
    <property type="entry name" value="RING_CBP-p300"/>
</dbReference>
<evidence type="ECO:0000256" key="6">
    <source>
        <dbReference type="ARBA" id="ARBA00023163"/>
    </source>
</evidence>
<dbReference type="PANTHER" id="PTHR13808">
    <property type="entry name" value="CBP/P300-RELATED"/>
    <property type="match status" value="1"/>
</dbReference>
<dbReference type="InterPro" id="IPR013178">
    <property type="entry name" value="Histone_AcTrfase_Rtt109/CBP"/>
</dbReference>
<gene>
    <name evidence="10" type="primary">Crebbp</name>
    <name evidence="10" type="ORF">EVAR_43009_1</name>
</gene>
<dbReference type="InterPro" id="IPR056484">
    <property type="entry name" value="PHD_P300"/>
</dbReference>
<protein>
    <recommendedName>
        <fullName evidence="2">histone acetyltransferase</fullName>
        <ecNumber evidence="2">2.3.1.48</ecNumber>
    </recommendedName>
</protein>
<keyword evidence="5" id="KW-0805">Transcription regulation</keyword>
<evidence type="ECO:0000256" key="7">
    <source>
        <dbReference type="ARBA" id="ARBA00023242"/>
    </source>
</evidence>
<proteinExistence type="predicted"/>